<dbReference type="Proteomes" id="UP001562425">
    <property type="component" value="Unassembled WGS sequence"/>
</dbReference>
<sequence>MGIIGGTLTGPLIFILPPLFYQKMTKLEQIYYQEMGRIQSRNAAGDDDDPLIPPSPYGAIERRERTSSMDGDCILSIVVIGFGIGATLVSTYYNLFDVKGIGTMFWKSCATNITIASDL</sequence>
<feature type="transmembrane region" description="Helical" evidence="1">
    <location>
        <begin position="73"/>
        <end position="95"/>
    </location>
</feature>
<reference evidence="2 3" key="1">
    <citation type="submission" date="2024-05" db="EMBL/GenBank/DDBJ databases">
        <title>Culex pipiens pipiens assembly and annotation.</title>
        <authorList>
            <person name="Alout H."/>
            <person name="Durand T."/>
        </authorList>
    </citation>
    <scope>NUCLEOTIDE SEQUENCE [LARGE SCALE GENOMIC DNA]</scope>
    <source>
        <strain evidence="2">HA-2024</strain>
        <tissue evidence="2">Whole body</tissue>
    </source>
</reference>
<evidence type="ECO:0008006" key="4">
    <source>
        <dbReference type="Google" id="ProtNLM"/>
    </source>
</evidence>
<name>A0ABD1CEK4_CULPP</name>
<gene>
    <name evidence="2" type="ORF">pipiens_020399</name>
</gene>
<evidence type="ECO:0000313" key="2">
    <source>
        <dbReference type="EMBL" id="KAL1374824.1"/>
    </source>
</evidence>
<organism evidence="2 3">
    <name type="scientific">Culex pipiens pipiens</name>
    <name type="common">Northern house mosquito</name>
    <dbReference type="NCBI Taxonomy" id="38569"/>
    <lineage>
        <taxon>Eukaryota</taxon>
        <taxon>Metazoa</taxon>
        <taxon>Ecdysozoa</taxon>
        <taxon>Arthropoda</taxon>
        <taxon>Hexapoda</taxon>
        <taxon>Insecta</taxon>
        <taxon>Pterygota</taxon>
        <taxon>Neoptera</taxon>
        <taxon>Endopterygota</taxon>
        <taxon>Diptera</taxon>
        <taxon>Nematocera</taxon>
        <taxon>Culicoidea</taxon>
        <taxon>Culicidae</taxon>
        <taxon>Culicinae</taxon>
        <taxon>Culicini</taxon>
        <taxon>Culex</taxon>
        <taxon>Culex</taxon>
    </lineage>
</organism>
<accession>A0ABD1CEK4</accession>
<keyword evidence="1" id="KW-1133">Transmembrane helix</keyword>
<feature type="non-terminal residue" evidence="2">
    <location>
        <position position="119"/>
    </location>
</feature>
<keyword evidence="1" id="KW-0472">Membrane</keyword>
<protein>
    <recommendedName>
        <fullName evidence="4">Amino acid transporter transmembrane domain-containing protein</fullName>
    </recommendedName>
</protein>
<comment type="caution">
    <text evidence="2">The sequence shown here is derived from an EMBL/GenBank/DDBJ whole genome shotgun (WGS) entry which is preliminary data.</text>
</comment>
<proteinExistence type="predicted"/>
<keyword evidence="3" id="KW-1185">Reference proteome</keyword>
<evidence type="ECO:0000256" key="1">
    <source>
        <dbReference type="SAM" id="Phobius"/>
    </source>
</evidence>
<dbReference type="AlphaFoldDB" id="A0ABD1CEK4"/>
<keyword evidence="1" id="KW-0812">Transmembrane</keyword>
<dbReference type="EMBL" id="JBEHCU010013014">
    <property type="protein sequence ID" value="KAL1374824.1"/>
    <property type="molecule type" value="Genomic_DNA"/>
</dbReference>
<evidence type="ECO:0000313" key="3">
    <source>
        <dbReference type="Proteomes" id="UP001562425"/>
    </source>
</evidence>